<dbReference type="VEuPathDB" id="VectorBase:LOC119179015"/>
<evidence type="ECO:0000313" key="3">
    <source>
        <dbReference type="Proteomes" id="UP000821866"/>
    </source>
</evidence>
<keyword evidence="3" id="KW-1185">Reference proteome</keyword>
<comment type="caution">
    <text evidence="2">The sequence shown here is derived from an EMBL/GenBank/DDBJ whole genome shotgun (WGS) entry which is preliminary data.</text>
</comment>
<organism evidence="2 3">
    <name type="scientific">Rhipicephalus microplus</name>
    <name type="common">Cattle tick</name>
    <name type="synonym">Boophilus microplus</name>
    <dbReference type="NCBI Taxonomy" id="6941"/>
    <lineage>
        <taxon>Eukaryota</taxon>
        <taxon>Metazoa</taxon>
        <taxon>Ecdysozoa</taxon>
        <taxon>Arthropoda</taxon>
        <taxon>Chelicerata</taxon>
        <taxon>Arachnida</taxon>
        <taxon>Acari</taxon>
        <taxon>Parasitiformes</taxon>
        <taxon>Ixodida</taxon>
        <taxon>Ixodoidea</taxon>
        <taxon>Ixodidae</taxon>
        <taxon>Rhipicephalinae</taxon>
        <taxon>Rhipicephalus</taxon>
        <taxon>Boophilus</taxon>
    </lineage>
</organism>
<accession>A0A9J6DWS4</accession>
<dbReference type="AlphaFoldDB" id="A0A9J6DWS4"/>
<protein>
    <submittedName>
        <fullName evidence="2">Uncharacterized protein</fullName>
    </submittedName>
</protein>
<dbReference type="Proteomes" id="UP000821866">
    <property type="component" value="Unassembled WGS sequence"/>
</dbReference>
<sequence>MLRCVFDGRCYELRKVAEKRHRPVEKPQARASSVVAMAMVRSRLAMVPALPPGASFRSPIAPTVRQHVQTEPSGADVINLASLQAAPPIYIHRHQREPPFFAGLCGEDVEDWLDDYDRIYSRQENTSLPPVPLQCAFTRHCKASNHSKLAEKAHCTQVTPSSASKVLTPPINTGPAYTVATSGGSVILIPVTTHGKQHFIVGDPPVRMDSRTPSVVPHTVVSNACMPNNTPVLPAVTCAHNTSPIILVPVSKPNMLPVPNPMFSSSSQMPVILSVESLAPNASSPVGRTSGLPPLMAKNTTYEKLQEEATSLRQQTDDLRREVTELSRQAVRVKASLARQSERLSRFLRMDQVEYLTKLAGDKPTQWTEPTLHFALDIYRCSPEAYRKLLVAHYPLPLETALRAFCIEKGVREGVPAELLQMDMHLEENQEDEEENDNVNIVWL</sequence>
<feature type="coiled-coil region" evidence="1">
    <location>
        <begin position="295"/>
        <end position="329"/>
    </location>
</feature>
<name>A0A9J6DWS4_RHIMP</name>
<dbReference type="EMBL" id="JABSTU010000007">
    <property type="protein sequence ID" value="KAH8026484.1"/>
    <property type="molecule type" value="Genomic_DNA"/>
</dbReference>
<keyword evidence="1" id="KW-0175">Coiled coil</keyword>
<gene>
    <name evidence="2" type="ORF">HPB51_020976</name>
</gene>
<reference evidence="2" key="2">
    <citation type="submission" date="2021-09" db="EMBL/GenBank/DDBJ databases">
        <authorList>
            <person name="Jia N."/>
            <person name="Wang J."/>
            <person name="Shi W."/>
            <person name="Du L."/>
            <person name="Sun Y."/>
            <person name="Zhan W."/>
            <person name="Jiang J."/>
            <person name="Wang Q."/>
            <person name="Zhang B."/>
            <person name="Ji P."/>
            <person name="Sakyi L.B."/>
            <person name="Cui X."/>
            <person name="Yuan T."/>
            <person name="Jiang B."/>
            <person name="Yang W."/>
            <person name="Lam T.T.-Y."/>
            <person name="Chang Q."/>
            <person name="Ding S."/>
            <person name="Wang X."/>
            <person name="Zhu J."/>
            <person name="Ruan X."/>
            <person name="Zhao L."/>
            <person name="Wei J."/>
            <person name="Que T."/>
            <person name="Du C."/>
            <person name="Cheng J."/>
            <person name="Dai P."/>
            <person name="Han X."/>
            <person name="Huang E."/>
            <person name="Gao Y."/>
            <person name="Liu J."/>
            <person name="Shao H."/>
            <person name="Ye R."/>
            <person name="Li L."/>
            <person name="Wei W."/>
            <person name="Wang X."/>
            <person name="Wang C."/>
            <person name="Huo Q."/>
            <person name="Li W."/>
            <person name="Guo W."/>
            <person name="Chen H."/>
            <person name="Chen S."/>
            <person name="Zhou L."/>
            <person name="Zhou L."/>
            <person name="Ni X."/>
            <person name="Tian J."/>
            <person name="Zhou Y."/>
            <person name="Sheng Y."/>
            <person name="Liu T."/>
            <person name="Pan Y."/>
            <person name="Xia L."/>
            <person name="Li J."/>
            <person name="Zhao F."/>
            <person name="Cao W."/>
        </authorList>
    </citation>
    <scope>NUCLEOTIDE SEQUENCE</scope>
    <source>
        <strain evidence="2">Rmic-2018</strain>
        <tissue evidence="2">Larvae</tissue>
    </source>
</reference>
<dbReference type="VEuPathDB" id="VectorBase:LOC119170741"/>
<evidence type="ECO:0000256" key="1">
    <source>
        <dbReference type="SAM" id="Coils"/>
    </source>
</evidence>
<reference evidence="2" key="1">
    <citation type="journal article" date="2020" name="Cell">
        <title>Large-Scale Comparative Analyses of Tick Genomes Elucidate Their Genetic Diversity and Vector Capacities.</title>
        <authorList>
            <consortium name="Tick Genome and Microbiome Consortium (TIGMIC)"/>
            <person name="Jia N."/>
            <person name="Wang J."/>
            <person name="Shi W."/>
            <person name="Du L."/>
            <person name="Sun Y."/>
            <person name="Zhan W."/>
            <person name="Jiang J.F."/>
            <person name="Wang Q."/>
            <person name="Zhang B."/>
            <person name="Ji P."/>
            <person name="Bell-Sakyi L."/>
            <person name="Cui X.M."/>
            <person name="Yuan T.T."/>
            <person name="Jiang B.G."/>
            <person name="Yang W.F."/>
            <person name="Lam T.T."/>
            <person name="Chang Q.C."/>
            <person name="Ding S.J."/>
            <person name="Wang X.J."/>
            <person name="Zhu J.G."/>
            <person name="Ruan X.D."/>
            <person name="Zhao L."/>
            <person name="Wei J.T."/>
            <person name="Ye R.Z."/>
            <person name="Que T.C."/>
            <person name="Du C.H."/>
            <person name="Zhou Y.H."/>
            <person name="Cheng J.X."/>
            <person name="Dai P.F."/>
            <person name="Guo W.B."/>
            <person name="Han X.H."/>
            <person name="Huang E.J."/>
            <person name="Li L.F."/>
            <person name="Wei W."/>
            <person name="Gao Y.C."/>
            <person name="Liu J.Z."/>
            <person name="Shao H.Z."/>
            <person name="Wang X."/>
            <person name="Wang C.C."/>
            <person name="Yang T.C."/>
            <person name="Huo Q.B."/>
            <person name="Li W."/>
            <person name="Chen H.Y."/>
            <person name="Chen S.E."/>
            <person name="Zhou L.G."/>
            <person name="Ni X.B."/>
            <person name="Tian J.H."/>
            <person name="Sheng Y."/>
            <person name="Liu T."/>
            <person name="Pan Y.S."/>
            <person name="Xia L.Y."/>
            <person name="Li J."/>
            <person name="Zhao F."/>
            <person name="Cao W.C."/>
        </authorList>
    </citation>
    <scope>NUCLEOTIDE SEQUENCE</scope>
    <source>
        <strain evidence="2">Rmic-2018</strain>
    </source>
</reference>
<proteinExistence type="predicted"/>
<evidence type="ECO:0000313" key="2">
    <source>
        <dbReference type="EMBL" id="KAH8026484.1"/>
    </source>
</evidence>